<organism evidence="4 5">
    <name type="scientific">Toxocara canis</name>
    <name type="common">Canine roundworm</name>
    <dbReference type="NCBI Taxonomy" id="6265"/>
    <lineage>
        <taxon>Eukaryota</taxon>
        <taxon>Metazoa</taxon>
        <taxon>Ecdysozoa</taxon>
        <taxon>Nematoda</taxon>
        <taxon>Chromadorea</taxon>
        <taxon>Rhabditida</taxon>
        <taxon>Spirurina</taxon>
        <taxon>Ascaridomorpha</taxon>
        <taxon>Ascaridoidea</taxon>
        <taxon>Toxocaridae</taxon>
        <taxon>Toxocara</taxon>
    </lineage>
</organism>
<gene>
    <name evidence="3" type="ORF">TCNE_LOCUS216</name>
</gene>
<dbReference type="PROSITE" id="PS50279">
    <property type="entry name" value="BPTI_KUNITZ_2"/>
    <property type="match status" value="2"/>
</dbReference>
<reference evidence="5" key="1">
    <citation type="submission" date="2016-06" db="UniProtKB">
        <authorList>
            <consortium name="WormBaseParasite"/>
        </authorList>
    </citation>
    <scope>IDENTIFICATION</scope>
</reference>
<evidence type="ECO:0000313" key="5">
    <source>
        <dbReference type="WBParaSite" id="TCNE_0000021501-mRNA-1"/>
    </source>
</evidence>
<dbReference type="Proteomes" id="UP000050794">
    <property type="component" value="Unassembled WGS sequence"/>
</dbReference>
<dbReference type="EMBL" id="UYWY01000079">
    <property type="protein sequence ID" value="VDM23838.1"/>
    <property type="molecule type" value="Genomic_DNA"/>
</dbReference>
<sequence>MVYIMKTHQATGIVVVLVADSTLCGVELSSRSPTSYAASSSGTFIHLIDRRGGRRIAPTANAAPSICSRARQSVQRFYFDGATGGCVGFVYSGCGGNENRFETRQHCEERCMDDMKISPCANGYAHSSTNLTSGNDLSCASTPCHDGFICITDESSTSLCCNQTIEGNNLDQISIAMQTLTLVNEKDTRSSLIARGQIKRQSPLNGSKNFTSPCTMPKDEGHCNSGPIRIVQFFYYDPEWQSCFAFKYVGCGGNANRFVTRDDCESKCLYADGSVCKGPLVPVEPFTQTPPCTDSICPQGYTCSYGFGFMECCNSTIQQFVIDAYSSTCPDGSPAGGINEDHFIATFAKTCSNLICDAGQRCVQVSQYFAKCCGLIPPVQPPPLPVVENGHKGYGSPADEPPASFSSYYTGPKSNMPDGATDAGSLPYST</sequence>
<dbReference type="PANTHER" id="PTHR47248:SF7">
    <property type="entry name" value="BPTI_KUNITZ INHIBITOR DOMAIN-CONTAINING PROTEIN"/>
    <property type="match status" value="1"/>
</dbReference>
<dbReference type="CDD" id="cd00109">
    <property type="entry name" value="Kunitz-type"/>
    <property type="match status" value="2"/>
</dbReference>
<feature type="compositionally biased region" description="Polar residues" evidence="1">
    <location>
        <begin position="404"/>
        <end position="413"/>
    </location>
</feature>
<accession>A0A183TVE6</accession>
<dbReference type="Pfam" id="PF00014">
    <property type="entry name" value="Kunitz_BPTI"/>
    <property type="match status" value="2"/>
</dbReference>
<dbReference type="PRINTS" id="PR00759">
    <property type="entry name" value="BASICPTASE"/>
</dbReference>
<name>A0A183TVE6_TOXCA</name>
<dbReference type="SUPFAM" id="SSF57362">
    <property type="entry name" value="BPTI-like"/>
    <property type="match status" value="2"/>
</dbReference>
<feature type="domain" description="BPTI/Kunitz inhibitor" evidence="2">
    <location>
        <begin position="214"/>
        <end position="268"/>
    </location>
</feature>
<keyword evidence="4" id="KW-1185">Reference proteome</keyword>
<dbReference type="WBParaSite" id="TCNE_0000021501-mRNA-1">
    <property type="protein sequence ID" value="TCNE_0000021501-mRNA-1"/>
    <property type="gene ID" value="TCNE_0000021501"/>
</dbReference>
<proteinExistence type="predicted"/>
<dbReference type="InterPro" id="IPR052861">
    <property type="entry name" value="BPTI/Kunitz_domain"/>
</dbReference>
<dbReference type="SMART" id="SM00131">
    <property type="entry name" value="KU"/>
    <property type="match status" value="2"/>
</dbReference>
<feature type="region of interest" description="Disordered" evidence="1">
    <location>
        <begin position="387"/>
        <end position="430"/>
    </location>
</feature>
<evidence type="ECO:0000313" key="4">
    <source>
        <dbReference type="Proteomes" id="UP000050794"/>
    </source>
</evidence>
<dbReference type="InterPro" id="IPR020901">
    <property type="entry name" value="Prtase_inh_Kunz-CS"/>
</dbReference>
<dbReference type="GO" id="GO:0004867">
    <property type="term" value="F:serine-type endopeptidase inhibitor activity"/>
    <property type="evidence" value="ECO:0007669"/>
    <property type="project" value="InterPro"/>
</dbReference>
<dbReference type="InterPro" id="IPR036880">
    <property type="entry name" value="Kunitz_BPTI_sf"/>
</dbReference>
<dbReference type="Gene3D" id="4.10.410.10">
    <property type="entry name" value="Pancreatic trypsin inhibitor Kunitz domain"/>
    <property type="match status" value="2"/>
</dbReference>
<evidence type="ECO:0000313" key="3">
    <source>
        <dbReference type="EMBL" id="VDM23838.1"/>
    </source>
</evidence>
<reference evidence="3 4" key="2">
    <citation type="submission" date="2018-11" db="EMBL/GenBank/DDBJ databases">
        <authorList>
            <consortium name="Pathogen Informatics"/>
        </authorList>
    </citation>
    <scope>NUCLEOTIDE SEQUENCE [LARGE SCALE GENOMIC DNA]</scope>
</reference>
<protein>
    <submittedName>
        <fullName evidence="5">Kunitz/Bovine pancreatic trypsin inhibitor domain protein</fullName>
    </submittedName>
</protein>
<dbReference type="PROSITE" id="PS00280">
    <property type="entry name" value="BPTI_KUNITZ_1"/>
    <property type="match status" value="2"/>
</dbReference>
<evidence type="ECO:0000256" key="1">
    <source>
        <dbReference type="SAM" id="MobiDB-lite"/>
    </source>
</evidence>
<dbReference type="PANTHER" id="PTHR47248">
    <property type="entry name" value="PROTEIN CBG06772"/>
    <property type="match status" value="1"/>
</dbReference>
<dbReference type="AlphaFoldDB" id="A0A183TVE6"/>
<feature type="domain" description="BPTI/Kunitz inhibitor" evidence="2">
    <location>
        <begin position="67"/>
        <end position="111"/>
    </location>
</feature>
<evidence type="ECO:0000259" key="2">
    <source>
        <dbReference type="PROSITE" id="PS50279"/>
    </source>
</evidence>
<dbReference type="InterPro" id="IPR002223">
    <property type="entry name" value="Kunitz_BPTI"/>
</dbReference>